<dbReference type="Proteomes" id="UP000823775">
    <property type="component" value="Unassembled WGS sequence"/>
</dbReference>
<evidence type="ECO:0000256" key="1">
    <source>
        <dbReference type="SAM" id="MobiDB-lite"/>
    </source>
</evidence>
<reference evidence="2 3" key="1">
    <citation type="journal article" date="2021" name="BMC Genomics">
        <title>Datura genome reveals duplications of psychoactive alkaloid biosynthetic genes and high mutation rate following tissue culture.</title>
        <authorList>
            <person name="Rajewski A."/>
            <person name="Carter-House D."/>
            <person name="Stajich J."/>
            <person name="Litt A."/>
        </authorList>
    </citation>
    <scope>NUCLEOTIDE SEQUENCE [LARGE SCALE GENOMIC DNA]</scope>
    <source>
        <strain evidence="2">AR-01</strain>
    </source>
</reference>
<proteinExistence type="predicted"/>
<gene>
    <name evidence="2" type="ORF">HAX54_026687</name>
</gene>
<dbReference type="EMBL" id="JACEIK010003240">
    <property type="protein sequence ID" value="MCD9640930.1"/>
    <property type="molecule type" value="Genomic_DNA"/>
</dbReference>
<feature type="region of interest" description="Disordered" evidence="1">
    <location>
        <begin position="329"/>
        <end position="376"/>
    </location>
</feature>
<sequence length="409" mass="47817">MVIHHQVLHWEGVNHKRKQVSHNFGLPTAPPLEPFVRHAPLPTFASSFLPPFYSMPHLRYCTPSSAPYYNPTSYQDMHAIIQSTSVYPFMSKPRPCVQLSSSQVIFASPSYDEVCMVSRACGKGMRTFFRKCAERLTDFLRTAREHGERPSWITEDIWPKINKYWASSEFHKKCTLAKAGRASDKGGSVHTGGSISMETHRRRLREYYLICGKRPVSQDEVFEEPHMKKLKDDTKTWIEPRAERTYPINDQGRPIQPSQKESIDMWLKEVSGVHKGRVYGLESQCSFGHRTSGFMVASPLSSINQDLLELLHKKLAEINDLYLKENAAREKEAKEREEEAKRREEEEKRRRKEEERRREEEERRRKEEERRKENEFRRVTGDVEYLKSQLKSLLAFVLSRFLPPSGNEE</sequence>
<organism evidence="2 3">
    <name type="scientific">Datura stramonium</name>
    <name type="common">Jimsonweed</name>
    <name type="synonym">Common thornapple</name>
    <dbReference type="NCBI Taxonomy" id="4076"/>
    <lineage>
        <taxon>Eukaryota</taxon>
        <taxon>Viridiplantae</taxon>
        <taxon>Streptophyta</taxon>
        <taxon>Embryophyta</taxon>
        <taxon>Tracheophyta</taxon>
        <taxon>Spermatophyta</taxon>
        <taxon>Magnoliopsida</taxon>
        <taxon>eudicotyledons</taxon>
        <taxon>Gunneridae</taxon>
        <taxon>Pentapetalae</taxon>
        <taxon>asterids</taxon>
        <taxon>lamiids</taxon>
        <taxon>Solanales</taxon>
        <taxon>Solanaceae</taxon>
        <taxon>Solanoideae</taxon>
        <taxon>Datureae</taxon>
        <taxon>Datura</taxon>
    </lineage>
</organism>
<evidence type="ECO:0000313" key="3">
    <source>
        <dbReference type="Proteomes" id="UP000823775"/>
    </source>
</evidence>
<protein>
    <submittedName>
        <fullName evidence="2">Uncharacterized protein</fullName>
    </submittedName>
</protein>
<keyword evidence="3" id="KW-1185">Reference proteome</keyword>
<evidence type="ECO:0000313" key="2">
    <source>
        <dbReference type="EMBL" id="MCD9640930.1"/>
    </source>
</evidence>
<dbReference type="Pfam" id="PF03004">
    <property type="entry name" value="Transposase_24"/>
    <property type="match status" value="1"/>
</dbReference>
<accession>A0ABS8V3G5</accession>
<dbReference type="InterPro" id="IPR004252">
    <property type="entry name" value="Probable_transposase_24"/>
</dbReference>
<name>A0ABS8V3G5_DATST</name>
<comment type="caution">
    <text evidence="2">The sequence shown here is derived from an EMBL/GenBank/DDBJ whole genome shotgun (WGS) entry which is preliminary data.</text>
</comment>